<sequence>MVVTSLARGSGALLGLATPSVSRCGRQQQQQQRHRQQRGLASGGGGGKGSPLLVGWQRVLGSSGSSAGPWLVACVLSRAACSKRLSASARRAVASTVADAVAPELDADDTSDLEWRSLWGDTWYPLVFAEFTDKSKPHSVELLGATLVLWRASLQ</sequence>
<proteinExistence type="predicted"/>
<evidence type="ECO:0000313" key="2">
    <source>
        <dbReference type="EMBL" id="CAE8723612.1"/>
    </source>
</evidence>
<dbReference type="AlphaFoldDB" id="A0A813LGM6"/>
<comment type="caution">
    <text evidence="2">The sequence shown here is derived from an EMBL/GenBank/DDBJ whole genome shotgun (WGS) entry which is preliminary data.</text>
</comment>
<gene>
    <name evidence="2" type="ORF">PGLA2088_LOCUS43259</name>
</gene>
<reference evidence="2" key="1">
    <citation type="submission" date="2021-02" db="EMBL/GenBank/DDBJ databases">
        <authorList>
            <person name="Dougan E. K."/>
            <person name="Rhodes N."/>
            <person name="Thang M."/>
            <person name="Chan C."/>
        </authorList>
    </citation>
    <scope>NUCLEOTIDE SEQUENCE</scope>
</reference>
<evidence type="ECO:0000313" key="3">
    <source>
        <dbReference type="Proteomes" id="UP000626109"/>
    </source>
</evidence>
<evidence type="ECO:0000256" key="1">
    <source>
        <dbReference type="SAM" id="MobiDB-lite"/>
    </source>
</evidence>
<dbReference type="EMBL" id="CAJNNW010034695">
    <property type="protein sequence ID" value="CAE8723612.1"/>
    <property type="molecule type" value="Genomic_DNA"/>
</dbReference>
<organism evidence="2 3">
    <name type="scientific">Polarella glacialis</name>
    <name type="common">Dinoflagellate</name>
    <dbReference type="NCBI Taxonomy" id="89957"/>
    <lineage>
        <taxon>Eukaryota</taxon>
        <taxon>Sar</taxon>
        <taxon>Alveolata</taxon>
        <taxon>Dinophyceae</taxon>
        <taxon>Suessiales</taxon>
        <taxon>Suessiaceae</taxon>
        <taxon>Polarella</taxon>
    </lineage>
</organism>
<name>A0A813LGM6_POLGL</name>
<feature type="region of interest" description="Disordered" evidence="1">
    <location>
        <begin position="21"/>
        <end position="49"/>
    </location>
</feature>
<dbReference type="Proteomes" id="UP000626109">
    <property type="component" value="Unassembled WGS sequence"/>
</dbReference>
<accession>A0A813LGM6</accession>
<protein>
    <submittedName>
        <fullName evidence="2">Uncharacterized protein</fullName>
    </submittedName>
</protein>